<feature type="region of interest" description="Disordered" evidence="13">
    <location>
        <begin position="305"/>
        <end position="366"/>
    </location>
</feature>
<dbReference type="CTD" id="429114"/>
<dbReference type="Gene3D" id="2.130.10.10">
    <property type="entry name" value="YVTN repeat-like/Quinoprotein amine dehydrogenase"/>
    <property type="match status" value="2"/>
</dbReference>
<evidence type="ECO:0000256" key="1">
    <source>
        <dbReference type="ARBA" id="ARBA00004611"/>
    </source>
</evidence>
<sequence length="827" mass="90392">MSTGKAKPGVLKVPGALPAAANRSKLASQASQSRLINASKADRSLTVGVASRTTLTSSSRKSQLALDSKTEQRFGGKINSMIQVFDESGADVTPQPLLIIDPNAVKHNQSKIFGSGGDSSGGTPTDLMSQASIYQTGNASFAGPFTRSVFGTSMTQSSRSAESFTDDFAEPAAAADIVTGLGDVQTERQIEKEVLTEEDLDKAVSIQLTETDTIWMLDLPAICLSAESDEATKVKERNEKYKELCKSRDGNDRYAERGMQTFNEQPKNKDVQTMKVNHNDSGITATTWDMYDTYEEIQDKIKKAEEDDIIPEEASEDRPLSTAASTASVAEQRKRAPTGAKDGDSRGSLMASSVADSETDAEVKKDGTVSAEGGVVVADTAILQSDALKTDLFVMERVVTLNNFQPKQASYRTLPILPDIDKIVEEEPAEGSSTSGAVNIAQLGPNLDRLWAYTCSLTKGRNVSSMSWNKLNKDLLAIGYGQFGFTEQKGGLACCWSLKNPEFPERVFHCESGVTAMDFSATNPNLLAIGMYNGMVAIYNVRGSNDTPVLDSYESHGKHSAPVWQLKWIDKEKGGSSGEERGELLISVSTDGRVTQWQIRKGFECADLMKLKRVAKASKKQKEGKETKSEGFISRQASGMCFDFNPKDLNIYLAGTEEGHIHKCSCSYNEQYLDSYFGHTGPVYRIEWSPFLPDVFISASSDWSIRLWVQDRQKPVLNFFSSTKAVMDVSWSPTSATVFGCVNEGAVEIWDLSTNMLDPIIVNVPAPGVKLSCLKFALNSNCILVGDSDGQVSVYQLRNMPPVEDNQREKLEDLIRQTLDSELTSKR</sequence>
<dbReference type="GO" id="GO:0003341">
    <property type="term" value="P:cilium movement"/>
    <property type="evidence" value="ECO:0007669"/>
    <property type="project" value="TreeGrafter"/>
</dbReference>
<evidence type="ECO:0000256" key="5">
    <source>
        <dbReference type="ARBA" id="ARBA00022846"/>
    </source>
</evidence>
<dbReference type="PANTHER" id="PTHR12442:SF12">
    <property type="entry name" value="DYNEIN AXONEMAL INTERMEDIATE CHAIN 4"/>
    <property type="match status" value="1"/>
</dbReference>
<evidence type="ECO:0000313" key="14">
    <source>
        <dbReference type="EnsemblMetazoa" id="XP_038068064.1"/>
    </source>
</evidence>
<organism evidence="14 15">
    <name type="scientific">Patiria miniata</name>
    <name type="common">Bat star</name>
    <name type="synonym">Asterina miniata</name>
    <dbReference type="NCBI Taxonomy" id="46514"/>
    <lineage>
        <taxon>Eukaryota</taxon>
        <taxon>Metazoa</taxon>
        <taxon>Echinodermata</taxon>
        <taxon>Eleutherozoa</taxon>
        <taxon>Asterozoa</taxon>
        <taxon>Asteroidea</taxon>
        <taxon>Valvatacea</taxon>
        <taxon>Valvatida</taxon>
        <taxon>Asterinidae</taxon>
        <taxon>Patiria</taxon>
    </lineage>
</organism>
<dbReference type="FunFam" id="2.130.10.10:FF:000373">
    <property type="entry name" value="WD repeat domain 78"/>
    <property type="match status" value="1"/>
</dbReference>
<dbReference type="RefSeq" id="XP_038068064.1">
    <property type="nucleotide sequence ID" value="XM_038212136.1"/>
</dbReference>
<dbReference type="SUPFAM" id="SSF50978">
    <property type="entry name" value="WD40 repeat-like"/>
    <property type="match status" value="1"/>
</dbReference>
<evidence type="ECO:0000256" key="2">
    <source>
        <dbReference type="ARBA" id="ARBA00022490"/>
    </source>
</evidence>
<dbReference type="Proteomes" id="UP000887568">
    <property type="component" value="Unplaced"/>
</dbReference>
<name>A0A914AX15_PATMI</name>
<evidence type="ECO:0000313" key="15">
    <source>
        <dbReference type="Proteomes" id="UP000887568"/>
    </source>
</evidence>
<dbReference type="SMART" id="SM00320">
    <property type="entry name" value="WD40"/>
    <property type="match status" value="5"/>
</dbReference>
<accession>A0A914AX15</accession>
<dbReference type="PANTHER" id="PTHR12442">
    <property type="entry name" value="DYNEIN INTERMEDIATE CHAIN"/>
    <property type="match status" value="1"/>
</dbReference>
<keyword evidence="4" id="KW-0677">Repeat</keyword>
<dbReference type="PROSITE" id="PS50082">
    <property type="entry name" value="WD_REPEATS_2"/>
    <property type="match status" value="2"/>
</dbReference>
<evidence type="ECO:0000256" key="13">
    <source>
        <dbReference type="SAM" id="MobiDB-lite"/>
    </source>
</evidence>
<dbReference type="FunFam" id="2.130.10.10:FF:000379">
    <property type="entry name" value="WD repeat domain 78"/>
    <property type="match status" value="1"/>
</dbReference>
<dbReference type="InterPro" id="IPR001680">
    <property type="entry name" value="WD40_rpt"/>
</dbReference>
<evidence type="ECO:0000256" key="12">
    <source>
        <dbReference type="PROSITE-ProRule" id="PRU00221"/>
    </source>
</evidence>
<keyword evidence="8" id="KW-0966">Cell projection</keyword>
<evidence type="ECO:0000256" key="10">
    <source>
        <dbReference type="ARBA" id="ARBA00040002"/>
    </source>
</evidence>
<feature type="compositionally biased region" description="Acidic residues" evidence="13">
    <location>
        <begin position="306"/>
        <end position="315"/>
    </location>
</feature>
<dbReference type="GO" id="GO:0005858">
    <property type="term" value="C:axonemal dynein complex"/>
    <property type="evidence" value="ECO:0007669"/>
    <property type="project" value="TreeGrafter"/>
</dbReference>
<evidence type="ECO:0000256" key="7">
    <source>
        <dbReference type="ARBA" id="ARBA00023212"/>
    </source>
</evidence>
<evidence type="ECO:0000256" key="3">
    <source>
        <dbReference type="ARBA" id="ARBA00022574"/>
    </source>
</evidence>
<evidence type="ECO:0000256" key="8">
    <source>
        <dbReference type="ARBA" id="ARBA00023273"/>
    </source>
</evidence>
<dbReference type="OMA" id="VFVWSIK"/>
<protein>
    <recommendedName>
        <fullName evidence="10">Dynein axonemal intermediate chain 4</fullName>
    </recommendedName>
    <alternativeName>
        <fullName evidence="11">WD repeat-containing protein 78</fullName>
    </alternativeName>
</protein>
<dbReference type="GO" id="GO:0045504">
    <property type="term" value="F:dynein heavy chain binding"/>
    <property type="evidence" value="ECO:0007669"/>
    <property type="project" value="TreeGrafter"/>
</dbReference>
<dbReference type="GO" id="GO:0120293">
    <property type="term" value="C:dynein axonemal particle"/>
    <property type="evidence" value="ECO:0007669"/>
    <property type="project" value="UniProtKB-SubCell"/>
</dbReference>
<keyword evidence="7" id="KW-0206">Cytoskeleton</keyword>
<keyword evidence="5" id="KW-0282">Flagellum</keyword>
<dbReference type="InterPro" id="IPR036322">
    <property type="entry name" value="WD40_repeat_dom_sf"/>
</dbReference>
<evidence type="ECO:0000256" key="11">
    <source>
        <dbReference type="ARBA" id="ARBA00041557"/>
    </source>
</evidence>
<keyword evidence="3 12" id="KW-0853">WD repeat</keyword>
<keyword evidence="15" id="KW-1185">Reference proteome</keyword>
<proteinExistence type="predicted"/>
<dbReference type="InterPro" id="IPR015943">
    <property type="entry name" value="WD40/YVTN_repeat-like_dom_sf"/>
</dbReference>
<evidence type="ECO:0000256" key="4">
    <source>
        <dbReference type="ARBA" id="ARBA00022737"/>
    </source>
</evidence>
<dbReference type="InterPro" id="IPR050687">
    <property type="entry name" value="Dynein_IC"/>
</dbReference>
<dbReference type="Pfam" id="PF00400">
    <property type="entry name" value="WD40"/>
    <property type="match status" value="1"/>
</dbReference>
<dbReference type="EnsemblMetazoa" id="XM_038212136.1">
    <property type="protein sequence ID" value="XP_038068064.1"/>
    <property type="gene ID" value="LOC119737648"/>
</dbReference>
<keyword evidence="2" id="KW-0963">Cytoplasm</keyword>
<feature type="repeat" description="WD" evidence="12">
    <location>
        <begin position="676"/>
        <end position="708"/>
    </location>
</feature>
<keyword evidence="6" id="KW-0969">Cilium</keyword>
<evidence type="ECO:0000256" key="6">
    <source>
        <dbReference type="ARBA" id="ARBA00023069"/>
    </source>
</evidence>
<comment type="subcellular location">
    <subcellularLocation>
        <location evidence="1">Cytoplasm</location>
        <location evidence="1">Cytoskeleton</location>
        <location evidence="1">Flagellum axoneme</location>
    </subcellularLocation>
    <subcellularLocation>
        <location evidence="9">Dynein axonemal particle</location>
    </subcellularLocation>
</comment>
<dbReference type="GO" id="GO:0045503">
    <property type="term" value="F:dynein light chain binding"/>
    <property type="evidence" value="ECO:0007669"/>
    <property type="project" value="TreeGrafter"/>
</dbReference>
<dbReference type="OrthoDB" id="10259804at2759"/>
<dbReference type="GeneID" id="119737648"/>
<evidence type="ECO:0000256" key="9">
    <source>
        <dbReference type="ARBA" id="ARBA00024190"/>
    </source>
</evidence>
<dbReference type="AlphaFoldDB" id="A0A914AX15"/>
<dbReference type="PROSITE" id="PS50294">
    <property type="entry name" value="WD_REPEATS_REGION"/>
    <property type="match status" value="1"/>
</dbReference>
<reference evidence="14" key="1">
    <citation type="submission" date="2022-11" db="UniProtKB">
        <authorList>
            <consortium name="EnsemblMetazoa"/>
        </authorList>
    </citation>
    <scope>IDENTIFICATION</scope>
</reference>
<feature type="repeat" description="WD" evidence="12">
    <location>
        <begin position="719"/>
        <end position="754"/>
    </location>
</feature>